<feature type="active site" description="Proton acceptor" evidence="2">
    <location>
        <position position="57"/>
    </location>
</feature>
<comment type="function">
    <text evidence="2">Catalyzes the condensation of isopentenyl diphosphate (IPP) with allylic pyrophosphates generating different type of terpenoids.</text>
</comment>
<feature type="binding site" evidence="2">
    <location>
        <position position="60"/>
    </location>
    <ligand>
        <name>substrate</name>
    </ligand>
</feature>
<proteinExistence type="inferred from homology"/>
<name>A0A9D1NBR4_9FIRM</name>
<gene>
    <name evidence="3" type="primary">uppS</name>
    <name evidence="3" type="ORF">IAB14_03115</name>
</gene>
<feature type="binding site" evidence="2">
    <location>
        <begin position="54"/>
        <end position="56"/>
    </location>
    <ligand>
        <name>substrate</name>
    </ligand>
</feature>
<dbReference type="PANTHER" id="PTHR10291">
    <property type="entry name" value="DEHYDRODOLICHYL DIPHOSPHATE SYNTHASE FAMILY MEMBER"/>
    <property type="match status" value="1"/>
</dbReference>
<evidence type="ECO:0000256" key="2">
    <source>
        <dbReference type="HAMAP-Rule" id="MF_01139"/>
    </source>
</evidence>
<evidence type="ECO:0000256" key="1">
    <source>
        <dbReference type="ARBA" id="ARBA00022679"/>
    </source>
</evidence>
<dbReference type="HAMAP" id="MF_01139">
    <property type="entry name" value="ISPT"/>
    <property type="match status" value="1"/>
</dbReference>
<feature type="binding site" evidence="2">
    <location>
        <position position="196"/>
    </location>
    <ligand>
        <name>Mg(2+)</name>
        <dbReference type="ChEBI" id="CHEBI:18420"/>
    </ligand>
</feature>
<dbReference type="GO" id="GO:0000287">
    <property type="term" value="F:magnesium ion binding"/>
    <property type="evidence" value="ECO:0007669"/>
    <property type="project" value="UniProtKB-UniRule"/>
</dbReference>
<dbReference type="InterPro" id="IPR036424">
    <property type="entry name" value="UPP_synth-like_sf"/>
</dbReference>
<feature type="active site" evidence="2">
    <location>
        <position position="9"/>
    </location>
</feature>
<dbReference type="Pfam" id="PF01255">
    <property type="entry name" value="Prenyltransf"/>
    <property type="match status" value="1"/>
</dbReference>
<dbReference type="InterPro" id="IPR001441">
    <property type="entry name" value="UPP_synth-like"/>
</dbReference>
<keyword evidence="2" id="KW-0479">Metal-binding</keyword>
<feature type="binding site" evidence="2">
    <location>
        <position position="9"/>
    </location>
    <ligand>
        <name>Mg(2+)</name>
        <dbReference type="ChEBI" id="CHEBI:18420"/>
    </ligand>
</feature>
<feature type="binding site" evidence="2">
    <location>
        <position position="14"/>
    </location>
    <ligand>
        <name>substrate</name>
    </ligand>
</feature>
<dbReference type="CDD" id="cd00475">
    <property type="entry name" value="Cis_IPPS"/>
    <property type="match status" value="1"/>
</dbReference>
<accession>A0A9D1NBR4</accession>
<comment type="subunit">
    <text evidence="2">Homodimer.</text>
</comment>
<evidence type="ECO:0000313" key="3">
    <source>
        <dbReference type="EMBL" id="HIV00090.1"/>
    </source>
</evidence>
<organism evidence="3 4">
    <name type="scientific">Candidatus Stercoripulliclostridium merdipullorum</name>
    <dbReference type="NCBI Taxonomy" id="2840952"/>
    <lineage>
        <taxon>Bacteria</taxon>
        <taxon>Bacillati</taxon>
        <taxon>Bacillota</taxon>
        <taxon>Clostridia</taxon>
        <taxon>Eubacteriales</taxon>
        <taxon>Candidatus Stercoripulliclostridium</taxon>
    </lineage>
</organism>
<keyword evidence="2" id="KW-0460">Magnesium</keyword>
<reference evidence="3" key="2">
    <citation type="journal article" date="2021" name="PeerJ">
        <title>Extensive microbial diversity within the chicken gut microbiome revealed by metagenomics and culture.</title>
        <authorList>
            <person name="Gilroy R."/>
            <person name="Ravi A."/>
            <person name="Getino M."/>
            <person name="Pursley I."/>
            <person name="Horton D.L."/>
            <person name="Alikhan N.F."/>
            <person name="Baker D."/>
            <person name="Gharbi K."/>
            <person name="Hall N."/>
            <person name="Watson M."/>
            <person name="Adriaenssens E.M."/>
            <person name="Foster-Nyarko E."/>
            <person name="Jarju S."/>
            <person name="Secka A."/>
            <person name="Antonio M."/>
            <person name="Oren A."/>
            <person name="Chaudhuri R.R."/>
            <person name="La Ragione R."/>
            <person name="Hildebrand F."/>
            <person name="Pallen M.J."/>
        </authorList>
    </citation>
    <scope>NUCLEOTIDE SEQUENCE</scope>
    <source>
        <strain evidence="3">23406</strain>
    </source>
</reference>
<comment type="caution">
    <text evidence="2">Lacks conserved residue(s) required for the propagation of feature annotation.</text>
</comment>
<evidence type="ECO:0000313" key="4">
    <source>
        <dbReference type="Proteomes" id="UP000886891"/>
    </source>
</evidence>
<feature type="binding site" evidence="2">
    <location>
        <begin position="183"/>
        <end position="185"/>
    </location>
    <ligand>
        <name>substrate</name>
    </ligand>
</feature>
<feature type="binding site" evidence="2">
    <location>
        <position position="177"/>
    </location>
    <ligand>
        <name>substrate</name>
    </ligand>
</feature>
<dbReference type="EMBL" id="DVOH01000022">
    <property type="protein sequence ID" value="HIV00090.1"/>
    <property type="molecule type" value="Genomic_DNA"/>
</dbReference>
<keyword evidence="1 2" id="KW-0808">Transferase</keyword>
<dbReference type="Gene3D" id="3.40.1180.10">
    <property type="entry name" value="Decaprenyl diphosphate synthase-like"/>
    <property type="match status" value="1"/>
</dbReference>
<dbReference type="GO" id="GO:0045547">
    <property type="term" value="F:ditrans,polycis-polyprenyl diphosphate synthase [(2E,6E)-farnesyl diphosphate specific] activity"/>
    <property type="evidence" value="ECO:0007669"/>
    <property type="project" value="TreeGrafter"/>
</dbReference>
<feature type="binding site" evidence="2">
    <location>
        <begin position="10"/>
        <end position="13"/>
    </location>
    <ligand>
        <name>substrate</name>
    </ligand>
</feature>
<comment type="similarity">
    <text evidence="2">Belongs to the UPP synthase family.</text>
</comment>
<sequence>MKHLAIIMDGNGRWATMRGLERTAGHAEGAKAVLRAVEAAEQLGLECLSLYAFSTENHRRSKREVLGIFGIIAEFLDEVLLPYAMRKGLRIRFIGDMSRITSELMSSIARVNAATINHTGMTVIIALSYGGREEVVHAVNLLIENKLLNGDYRKISYEELEPYLYTVNLPDPDAVWRFGGYQRLSGFMPLQTTYSELFFSDKLWPDFQAEDMFALAARFAQIKRNFGEVSQ</sequence>
<comment type="cofactor">
    <cofactor evidence="2">
        <name>Mg(2+)</name>
        <dbReference type="ChEBI" id="CHEBI:18420"/>
    </cofactor>
    <text evidence="2">Binds 2 magnesium ions per subunit.</text>
</comment>
<feature type="binding site" evidence="2">
    <location>
        <position position="26"/>
    </location>
    <ligand>
        <name>substrate</name>
    </ligand>
</feature>
<comment type="caution">
    <text evidence="3">The sequence shown here is derived from an EMBL/GenBank/DDBJ whole genome shotgun (WGS) entry which is preliminary data.</text>
</comment>
<protein>
    <recommendedName>
        <fullName evidence="2">Isoprenyl transferase</fullName>
        <ecNumber evidence="2">2.5.1.-</ecNumber>
    </recommendedName>
</protein>
<reference evidence="3" key="1">
    <citation type="submission" date="2020-10" db="EMBL/GenBank/DDBJ databases">
        <authorList>
            <person name="Gilroy R."/>
        </authorList>
    </citation>
    <scope>NUCLEOTIDE SEQUENCE</scope>
    <source>
        <strain evidence="3">23406</strain>
    </source>
</reference>
<dbReference type="NCBIfam" id="TIGR00055">
    <property type="entry name" value="uppS"/>
    <property type="match status" value="1"/>
</dbReference>
<dbReference type="Proteomes" id="UP000886891">
    <property type="component" value="Unassembled WGS sequence"/>
</dbReference>
<dbReference type="AlphaFoldDB" id="A0A9D1NBR4"/>
<dbReference type="PANTHER" id="PTHR10291:SF0">
    <property type="entry name" value="DEHYDRODOLICHYL DIPHOSPHATE SYNTHASE 2"/>
    <property type="match status" value="1"/>
</dbReference>
<dbReference type="SUPFAM" id="SSF64005">
    <property type="entry name" value="Undecaprenyl diphosphate synthase"/>
    <property type="match status" value="1"/>
</dbReference>
<dbReference type="GO" id="GO:0016094">
    <property type="term" value="P:polyprenol biosynthetic process"/>
    <property type="evidence" value="ECO:0007669"/>
    <property type="project" value="TreeGrafter"/>
</dbReference>
<dbReference type="EC" id="2.5.1.-" evidence="2"/>
<feature type="binding site" evidence="2">
    <location>
        <position position="22"/>
    </location>
    <ligand>
        <name>substrate</name>
    </ligand>
</feature>